<name>A0AAW8RHN3_CARDV</name>
<accession>A0AAW8RHN3</accession>
<comment type="caution">
    <text evidence="1">The sequence shown here is derived from an EMBL/GenBank/DDBJ whole genome shotgun (WGS) entry which is preliminary data.</text>
</comment>
<gene>
    <name evidence="1" type="ORF">MX635_12230</name>
</gene>
<dbReference type="Proteomes" id="UP001249945">
    <property type="component" value="Unassembled WGS sequence"/>
</dbReference>
<dbReference type="EMBL" id="JALRMR010000017">
    <property type="protein sequence ID" value="MDT1975166.1"/>
    <property type="molecule type" value="Genomic_DNA"/>
</dbReference>
<sequence>MTTKIFSEGNNFILKGYNRTLSIKINSKYSDEEKKCILKKVNDVMLNVEKSSNLFGFSIDNHYFLGTKIDFLVTKILFNTRKVKILSHSQMKFLYQLSMNENKVHVELENKVISSIEINKNYSHVMVNPIKYSDNEVLVYKNIDCFENRFIKKIVSYYELTFEKKLFNLHIEIKNKLFRFSGTNRESVIFEGIKFILEENFYYKTIGIGRDLAESLIDFSAKNSKKIKESESYIDSLSKELGLYLTKEYKNECE</sequence>
<dbReference type="AlphaFoldDB" id="A0AAW8RHN3"/>
<proteinExistence type="predicted"/>
<evidence type="ECO:0000313" key="2">
    <source>
        <dbReference type="Proteomes" id="UP001249945"/>
    </source>
</evidence>
<evidence type="ECO:0000313" key="1">
    <source>
        <dbReference type="EMBL" id="MDT1975166.1"/>
    </source>
</evidence>
<dbReference type="RefSeq" id="WP_311780902.1">
    <property type="nucleotide sequence ID" value="NZ_JALRMR010000017.1"/>
</dbReference>
<organism evidence="1 2">
    <name type="scientific">Carnobacterium divergens</name>
    <name type="common">Lactobacillus divergens</name>
    <dbReference type="NCBI Taxonomy" id="2748"/>
    <lineage>
        <taxon>Bacteria</taxon>
        <taxon>Bacillati</taxon>
        <taxon>Bacillota</taxon>
        <taxon>Bacilli</taxon>
        <taxon>Lactobacillales</taxon>
        <taxon>Carnobacteriaceae</taxon>
        <taxon>Carnobacterium</taxon>
    </lineage>
</organism>
<reference evidence="1" key="1">
    <citation type="submission" date="2022-04" db="EMBL/GenBank/DDBJ databases">
        <title>Draft genome sequences of lactic acid bacteria (LAB) strains involved in meat spoilage.</title>
        <authorList>
            <person name="Palevich N."/>
        </authorList>
    </citation>
    <scope>NUCLEOTIDE SEQUENCE</scope>
    <source>
        <strain evidence="1">9-14</strain>
    </source>
</reference>
<protein>
    <submittedName>
        <fullName evidence="1">Uncharacterized protein</fullName>
    </submittedName>
</protein>